<keyword evidence="6" id="KW-1185">Reference proteome</keyword>
<accession>A0ABP8RH24</accession>
<dbReference type="Proteomes" id="UP001501417">
    <property type="component" value="Unassembled WGS sequence"/>
</dbReference>
<dbReference type="SUPFAM" id="SSF51905">
    <property type="entry name" value="FAD/NAD(P)-binding domain"/>
    <property type="match status" value="2"/>
</dbReference>
<evidence type="ECO:0000256" key="3">
    <source>
        <dbReference type="ARBA" id="ARBA00022827"/>
    </source>
</evidence>
<dbReference type="Pfam" id="PF00743">
    <property type="entry name" value="FMO-like"/>
    <property type="match status" value="1"/>
</dbReference>
<dbReference type="PRINTS" id="PR00368">
    <property type="entry name" value="FADPNR"/>
</dbReference>
<dbReference type="PANTHER" id="PTHR42877:SF4">
    <property type="entry name" value="FAD_NAD(P)-BINDING DOMAIN-CONTAINING PROTEIN-RELATED"/>
    <property type="match status" value="1"/>
</dbReference>
<dbReference type="EMBL" id="BAABGF010000019">
    <property type="protein sequence ID" value="GAA4538363.1"/>
    <property type="molecule type" value="Genomic_DNA"/>
</dbReference>
<sequence length="654" mass="73450">MGIPFTERIGSMRSAYAGDPFTTSTAEIEAALADVSIPTLLLSLVHITGDPRFIRDFKQMGVFLNEIQGFMSEEDKARARAAALPVITEYRDRGCPEPKPLSPDLIREMMDWAACEHVTDDYLPLVLEEMDLDGADPRRPPTLPADSAADIPVLVVGCGESGILAGIRLKQANIPFTIVEKNAGPGGTWWENSYPGARVDVANHFYCYSFEPNNDWTHFFAEQHELQDYFTQVMTKHDLAEHVLWNTEVVAAEWVDDAATWSIRLRGAEGRTSTVRARALITAVGQLNRPNIPDFDGAESFAGPSFHSAAWDHSVDISGKRVALVGAGASGFQIAPAIAPDVEHLTVFQRTAQWMFPNPMYHDEVGDGMRWAMRHLPFYGRWYRFLVLWPGSDKGLYAAEGDPEYTDQEHAVSDINAAAQMMFSQWITSQIGEGHDLLAKVMPDYPACGKRTLQDNGSWLQTLQRDNVELVRTPIRRITPHGIVTEDGVAHDVDVIVYATGFRHTDVLWPLQITGRDGVDLREMWGSRPYAYLGITVPKFPNLFIIYGPGTHLAHGGSLIFQSELQMRYIDQCLARLADPDVHSLEPKPDAATDWHDRTQTQIKKMVWAHPAVKHSYFKNADGEIHTVSPWRLNEYWAAVREPDWSQFVVRQRK</sequence>
<dbReference type="Gene3D" id="3.50.50.60">
    <property type="entry name" value="FAD/NAD(P)-binding domain"/>
    <property type="match status" value="2"/>
</dbReference>
<dbReference type="PANTHER" id="PTHR42877">
    <property type="entry name" value="L-ORNITHINE N(5)-MONOOXYGENASE-RELATED"/>
    <property type="match status" value="1"/>
</dbReference>
<proteinExistence type="inferred from homology"/>
<reference evidence="6" key="1">
    <citation type="journal article" date="2019" name="Int. J. Syst. Evol. Microbiol.">
        <title>The Global Catalogue of Microorganisms (GCM) 10K type strain sequencing project: providing services to taxonomists for standard genome sequencing and annotation.</title>
        <authorList>
            <consortium name="The Broad Institute Genomics Platform"/>
            <consortium name="The Broad Institute Genome Sequencing Center for Infectious Disease"/>
            <person name="Wu L."/>
            <person name="Ma J."/>
        </authorList>
    </citation>
    <scope>NUCLEOTIDE SEQUENCE [LARGE SCALE GENOMIC DNA]</scope>
    <source>
        <strain evidence="6">JCM 17782</strain>
    </source>
</reference>
<dbReference type="InterPro" id="IPR020946">
    <property type="entry name" value="Flavin_mOase-like"/>
</dbReference>
<protein>
    <submittedName>
        <fullName evidence="5">NAD(P)/FAD-dependent oxidoreductase</fullName>
    </submittedName>
</protein>
<evidence type="ECO:0000256" key="4">
    <source>
        <dbReference type="ARBA" id="ARBA00023002"/>
    </source>
</evidence>
<organism evidence="5 6">
    <name type="scientific">Mycobacterium paraffinicum</name>
    <dbReference type="NCBI Taxonomy" id="53378"/>
    <lineage>
        <taxon>Bacteria</taxon>
        <taxon>Bacillati</taxon>
        <taxon>Actinomycetota</taxon>
        <taxon>Actinomycetes</taxon>
        <taxon>Mycobacteriales</taxon>
        <taxon>Mycobacteriaceae</taxon>
        <taxon>Mycobacterium</taxon>
    </lineage>
</organism>
<comment type="caution">
    <text evidence="5">The sequence shown here is derived from an EMBL/GenBank/DDBJ whole genome shotgun (WGS) entry which is preliminary data.</text>
</comment>
<keyword evidence="4" id="KW-0560">Oxidoreductase</keyword>
<gene>
    <name evidence="5" type="ORF">GCM10023161_16440</name>
</gene>
<dbReference type="InterPro" id="IPR036188">
    <property type="entry name" value="FAD/NAD-bd_sf"/>
</dbReference>
<dbReference type="InterPro" id="IPR051209">
    <property type="entry name" value="FAD-bind_Monooxygenase_sf"/>
</dbReference>
<keyword evidence="2" id="KW-0285">Flavoprotein</keyword>
<comment type="similarity">
    <text evidence="1">Belongs to the FAD-binding monooxygenase family.</text>
</comment>
<evidence type="ECO:0000256" key="1">
    <source>
        <dbReference type="ARBA" id="ARBA00010139"/>
    </source>
</evidence>
<evidence type="ECO:0000313" key="6">
    <source>
        <dbReference type="Proteomes" id="UP001501417"/>
    </source>
</evidence>
<evidence type="ECO:0000256" key="2">
    <source>
        <dbReference type="ARBA" id="ARBA00022630"/>
    </source>
</evidence>
<evidence type="ECO:0000313" key="5">
    <source>
        <dbReference type="EMBL" id="GAA4538363.1"/>
    </source>
</evidence>
<keyword evidence="3" id="KW-0274">FAD</keyword>
<name>A0ABP8RH24_9MYCO</name>